<dbReference type="InterPro" id="IPR000560">
    <property type="entry name" value="His_Pase_clade-2"/>
</dbReference>
<dbReference type="EMBL" id="WVUK01000056">
    <property type="protein sequence ID" value="KAF7493009.1"/>
    <property type="molecule type" value="Genomic_DNA"/>
</dbReference>
<dbReference type="Proteomes" id="UP000070412">
    <property type="component" value="Unassembled WGS sequence"/>
</dbReference>
<comment type="similarity">
    <text evidence="1">Belongs to the histidine acid phosphatase family.</text>
</comment>
<evidence type="ECO:0000256" key="6">
    <source>
        <dbReference type="SAM" id="Phobius"/>
    </source>
</evidence>
<dbReference type="GO" id="GO:0005794">
    <property type="term" value="C:Golgi apparatus"/>
    <property type="evidence" value="ECO:0007669"/>
    <property type="project" value="TreeGrafter"/>
</dbReference>
<evidence type="ECO:0000256" key="3">
    <source>
        <dbReference type="ARBA" id="ARBA00036311"/>
    </source>
</evidence>
<keyword evidence="9" id="KW-1185">Reference proteome</keyword>
<organism evidence="7">
    <name type="scientific">Sarcoptes scabiei</name>
    <name type="common">Itch mite</name>
    <name type="synonym">Acarus scabiei</name>
    <dbReference type="NCBI Taxonomy" id="52283"/>
    <lineage>
        <taxon>Eukaryota</taxon>
        <taxon>Metazoa</taxon>
        <taxon>Ecdysozoa</taxon>
        <taxon>Arthropoda</taxon>
        <taxon>Chelicerata</taxon>
        <taxon>Arachnida</taxon>
        <taxon>Acari</taxon>
        <taxon>Acariformes</taxon>
        <taxon>Sarcoptiformes</taxon>
        <taxon>Astigmata</taxon>
        <taxon>Psoroptidia</taxon>
        <taxon>Sarcoptoidea</taxon>
        <taxon>Sarcoptidae</taxon>
        <taxon>Sarcoptinae</taxon>
        <taxon>Sarcoptes</taxon>
    </lineage>
</organism>
<keyword evidence="6" id="KW-0812">Transmembrane</keyword>
<dbReference type="OrthoDB" id="10262962at2759"/>
<accession>A0A834RAS9</accession>
<protein>
    <recommendedName>
        <fullName evidence="4">2-phosphoxylose phosphatase 1</fullName>
    </recommendedName>
    <alternativeName>
        <fullName evidence="5">Acid phosphatase-like protein 2</fullName>
    </alternativeName>
</protein>
<dbReference type="InterPro" id="IPR050645">
    <property type="entry name" value="Histidine_acid_phosphatase"/>
</dbReference>
<dbReference type="GO" id="GO:0050650">
    <property type="term" value="P:chondroitin sulfate proteoglycan biosynthetic process"/>
    <property type="evidence" value="ECO:0007669"/>
    <property type="project" value="TreeGrafter"/>
</dbReference>
<comment type="catalytic activity">
    <reaction evidence="3">
        <text>3-O-[beta-D-GlcA-(1-&gt;3)-beta-D-Gal-(1-&gt;3)-beta-D-Gal-(1-&gt;4)-beta-D-2-O-P-Xyl]-L-seryl-[protein] + H2O = 3-O-(beta-D-GlcA-(1-&gt;3)-beta-D-Gal-(1-&gt;3)-beta-D-Gal-(1-&gt;4)-beta-D-Xyl)-L-seryl-[protein] + phosphate</text>
        <dbReference type="Rhea" id="RHEA:56512"/>
        <dbReference type="Rhea" id="RHEA-COMP:12573"/>
        <dbReference type="Rhea" id="RHEA-COMP:14559"/>
        <dbReference type="ChEBI" id="CHEBI:15377"/>
        <dbReference type="ChEBI" id="CHEBI:43474"/>
        <dbReference type="ChEBI" id="CHEBI:132093"/>
        <dbReference type="ChEBI" id="CHEBI:140495"/>
    </reaction>
</comment>
<evidence type="ECO:0000313" key="7">
    <source>
        <dbReference type="EMBL" id="KAF7493009.1"/>
    </source>
</evidence>
<evidence type="ECO:0000313" key="8">
    <source>
        <dbReference type="EnsemblMetazoa" id="KAF7493009.1"/>
    </source>
</evidence>
<keyword evidence="6" id="KW-1133">Transmembrane helix</keyword>
<dbReference type="EnsemblMetazoa" id="SSS_1820s_mrna">
    <property type="protein sequence ID" value="KAF7493009.1"/>
    <property type="gene ID" value="SSS_1820"/>
</dbReference>
<dbReference type="InterPro" id="IPR029033">
    <property type="entry name" value="His_PPase_superfam"/>
</dbReference>
<dbReference type="GO" id="GO:0006024">
    <property type="term" value="P:glycosaminoglycan biosynthetic process"/>
    <property type="evidence" value="ECO:0007669"/>
    <property type="project" value="TreeGrafter"/>
</dbReference>
<proteinExistence type="inferred from homology"/>
<gene>
    <name evidence="7" type="ORF">SSS_1820</name>
</gene>
<evidence type="ECO:0000256" key="4">
    <source>
        <dbReference type="ARBA" id="ARBA00040357"/>
    </source>
</evidence>
<dbReference type="AlphaFoldDB" id="A0A834RAS9"/>
<dbReference type="Gene3D" id="3.40.50.1240">
    <property type="entry name" value="Phosphoglycerate mutase-like"/>
    <property type="match status" value="1"/>
</dbReference>
<keyword evidence="2" id="KW-0378">Hydrolase</keyword>
<dbReference type="PANTHER" id="PTHR11567:SF110">
    <property type="entry name" value="2-PHOSPHOXYLOSE PHOSPHATASE 1"/>
    <property type="match status" value="1"/>
</dbReference>
<reference evidence="9" key="1">
    <citation type="journal article" date="2020" name="PLoS Negl. Trop. Dis.">
        <title>High-quality nuclear genome for Sarcoptes scabiei-A critical resource for a neglected parasite.</title>
        <authorList>
            <person name="Korhonen P.K."/>
            <person name="Gasser R.B."/>
            <person name="Ma G."/>
            <person name="Wang T."/>
            <person name="Stroehlein A.J."/>
            <person name="Young N.D."/>
            <person name="Ang C.S."/>
            <person name="Fernando D.D."/>
            <person name="Lu H.C."/>
            <person name="Taylor S."/>
            <person name="Reynolds S.L."/>
            <person name="Mofiz E."/>
            <person name="Najaraj S.H."/>
            <person name="Gowda H."/>
            <person name="Madugundu A."/>
            <person name="Renuse S."/>
            <person name="Holt D."/>
            <person name="Pandey A."/>
            <person name="Papenfuss A.T."/>
            <person name="Fischer K."/>
        </authorList>
    </citation>
    <scope>NUCLEOTIDE SEQUENCE [LARGE SCALE GENOMIC DNA]</scope>
</reference>
<dbReference type="CDD" id="cd07061">
    <property type="entry name" value="HP_HAP_like"/>
    <property type="match status" value="1"/>
</dbReference>
<evidence type="ECO:0000256" key="2">
    <source>
        <dbReference type="ARBA" id="ARBA00022801"/>
    </source>
</evidence>
<dbReference type="SUPFAM" id="SSF53254">
    <property type="entry name" value="Phosphoglycerate mutase-like"/>
    <property type="match status" value="1"/>
</dbReference>
<reference evidence="8" key="3">
    <citation type="submission" date="2022-06" db="UniProtKB">
        <authorList>
            <consortium name="EnsemblMetazoa"/>
        </authorList>
    </citation>
    <scope>IDENTIFICATION</scope>
</reference>
<dbReference type="GO" id="GO:0016791">
    <property type="term" value="F:phosphatase activity"/>
    <property type="evidence" value="ECO:0007669"/>
    <property type="project" value="TreeGrafter"/>
</dbReference>
<dbReference type="Pfam" id="PF00328">
    <property type="entry name" value="His_Phos_2"/>
    <property type="match status" value="1"/>
</dbReference>
<feature type="transmembrane region" description="Helical" evidence="6">
    <location>
        <begin position="12"/>
        <end position="35"/>
    </location>
</feature>
<dbReference type="PANTHER" id="PTHR11567">
    <property type="entry name" value="ACID PHOSPHATASE-RELATED"/>
    <property type="match status" value="1"/>
</dbReference>
<evidence type="ECO:0000256" key="1">
    <source>
        <dbReference type="ARBA" id="ARBA00005375"/>
    </source>
</evidence>
<keyword evidence="6" id="KW-0472">Membrane</keyword>
<sequence length="523" mass="61075">MIHLNIWSLSKNFKVIIASIFFAITLITLNKLAFWDSSDISITNGSSLYQSSMNQFSQHQDPTFRLRSRLLSLSSITLNSPVRTYCNFIEDMAIGDEKSFVNHQDYNLTLSKIILLIRHGHRGPIRKIQSLDKISCDLVRNDVDRVIFETMNLMRKFDDLKQKFSKYPENNDIYYQFPDSKCSVGILTRIGLAQHINLGSILFRHYKDWLNFDSNRSKFFDNIKIFTTEYQRTVQSALAFLQGFYCFENKLNPFDLVDKFHFDSDHFFCHIKNHCLHNETIKEIYRKANLTMTIESNHSFFDEMIRIRSVLFGNEETLNTSHHLISVFDALAASYVCHKEPLPCDAKNFVGQSSPECLSINQVEKIYSLFTDHMDDLNRQKNYIKLTRKISYGFIQNLISIIEENSPAKLFLFSGHDITIQALSSALGFYDEYLPRLASRVIFEVYTTDQNKKYFRVIYNGDDVTDRLDVCNLDADESVSLEFPNESLSYSEKRCKRFGLDHILVDFGSFKRYVSTNYFTEKF</sequence>
<evidence type="ECO:0000256" key="5">
    <source>
        <dbReference type="ARBA" id="ARBA00041499"/>
    </source>
</evidence>
<name>A0A834RAS9_SARSC</name>
<evidence type="ECO:0000313" key="9">
    <source>
        <dbReference type="Proteomes" id="UP000070412"/>
    </source>
</evidence>
<reference evidence="7" key="2">
    <citation type="submission" date="2020-01" db="EMBL/GenBank/DDBJ databases">
        <authorList>
            <person name="Korhonen P.K.K."/>
            <person name="Guangxu M.G."/>
            <person name="Wang T.W."/>
            <person name="Stroehlein A.J.S."/>
            <person name="Young N.D."/>
            <person name="Ang C.-S.A."/>
            <person name="Fernando D.W.F."/>
            <person name="Lu H.L."/>
            <person name="Taylor S.T."/>
            <person name="Ehtesham M.E.M."/>
            <person name="Najaraj S.H.N."/>
            <person name="Harsha G.H.G."/>
            <person name="Madugundu A.M."/>
            <person name="Renuse S.R."/>
            <person name="Holt D.H."/>
            <person name="Pandey A.P."/>
            <person name="Papenfuss A.P."/>
            <person name="Gasser R.B.G."/>
            <person name="Fischer K.F."/>
        </authorList>
    </citation>
    <scope>NUCLEOTIDE SEQUENCE</scope>
    <source>
        <strain evidence="7">SSS_KF_BRIS2020</strain>
    </source>
</reference>